<evidence type="ECO:0000313" key="5">
    <source>
        <dbReference type="Proteomes" id="UP001521222"/>
    </source>
</evidence>
<evidence type="ECO:0000256" key="2">
    <source>
        <dbReference type="SAM" id="MobiDB-lite"/>
    </source>
</evidence>
<dbReference type="InterPro" id="IPR035979">
    <property type="entry name" value="RBD_domain_sf"/>
</dbReference>
<comment type="caution">
    <text evidence="4">The sequence shown here is derived from an EMBL/GenBank/DDBJ whole genome shotgun (WGS) entry which is preliminary data.</text>
</comment>
<dbReference type="Pfam" id="PF00076">
    <property type="entry name" value="RRM_1"/>
    <property type="match status" value="1"/>
</dbReference>
<organism evidence="4 5">
    <name type="scientific">Nothophoma quercina</name>
    <dbReference type="NCBI Taxonomy" id="749835"/>
    <lineage>
        <taxon>Eukaryota</taxon>
        <taxon>Fungi</taxon>
        <taxon>Dikarya</taxon>
        <taxon>Ascomycota</taxon>
        <taxon>Pezizomycotina</taxon>
        <taxon>Dothideomycetes</taxon>
        <taxon>Pleosporomycetidae</taxon>
        <taxon>Pleosporales</taxon>
        <taxon>Pleosporineae</taxon>
        <taxon>Didymellaceae</taxon>
        <taxon>Nothophoma</taxon>
    </lineage>
</organism>
<accession>A0ABR3R183</accession>
<feature type="region of interest" description="Disordered" evidence="2">
    <location>
        <begin position="415"/>
        <end position="444"/>
    </location>
</feature>
<dbReference type="Proteomes" id="UP001521222">
    <property type="component" value="Unassembled WGS sequence"/>
</dbReference>
<keyword evidence="5" id="KW-1185">Reference proteome</keyword>
<evidence type="ECO:0000259" key="3">
    <source>
        <dbReference type="PROSITE" id="PS50102"/>
    </source>
</evidence>
<sequence length="474" mass="52729">MNRGTHFTLGDIGRPEDRVVRIVNFHYEADVDDVRKFFGNNFTIVDFVRSINTKTHKNTVGYVLFATEQERIDAQVLSGDKVLDREVKVLPAHGGFRVSPSGDKLLPPSKEKKPSEFRAEHPLDITPPSVADDDAFLSLAMAATPCLGARVPVRATPTRKPAQQRTLQNRLLFMNNVGRGSETNEMSFRLFFGRYGVVDVKRSLDPNTKMPHPTAFVMLTSAAERDEALHQLKDVPMQGRNVTLEVPKTFQNVDDVGFVPSSDENVVIFSAHQRSTVAGDSLRTTAVDTSFEPEGLQTTSPYALQETSTPTAIYNEPDFHNLLGQLQMDKNSAQQQANPIRGAEDPRQRLKAEFTWRMSCEELKQRYTDQQRTLLPLPSGAEGPGLIVTGPPMTPPLGSCSLFARALGAAPRGPPLGIDTSFRPREYGWDLGGDQDPSRQDPPRQVISEEAWYGGVKAIQQRQNEQQWTRMSTA</sequence>
<feature type="region of interest" description="Disordered" evidence="2">
    <location>
        <begin position="99"/>
        <end position="124"/>
    </location>
</feature>
<dbReference type="SMART" id="SM00360">
    <property type="entry name" value="RRM"/>
    <property type="match status" value="2"/>
</dbReference>
<dbReference type="SUPFAM" id="SSF54928">
    <property type="entry name" value="RNA-binding domain, RBD"/>
    <property type="match status" value="1"/>
</dbReference>
<dbReference type="Gene3D" id="3.30.70.330">
    <property type="match status" value="2"/>
</dbReference>
<reference evidence="4 5" key="1">
    <citation type="submission" date="2024-02" db="EMBL/GenBank/DDBJ databases">
        <title>De novo assembly and annotation of 12 fungi associated with fruit tree decline syndrome in Ontario, Canada.</title>
        <authorList>
            <person name="Sulman M."/>
            <person name="Ellouze W."/>
            <person name="Ilyukhin E."/>
        </authorList>
    </citation>
    <scope>NUCLEOTIDE SEQUENCE [LARGE SCALE GENOMIC DNA]</scope>
    <source>
        <strain evidence="4 5">M97-236</strain>
    </source>
</reference>
<evidence type="ECO:0000256" key="1">
    <source>
        <dbReference type="PROSITE-ProRule" id="PRU00176"/>
    </source>
</evidence>
<dbReference type="EMBL" id="JAKIXB020000024">
    <property type="protein sequence ID" value="KAL1598178.1"/>
    <property type="molecule type" value="Genomic_DNA"/>
</dbReference>
<keyword evidence="1" id="KW-0694">RNA-binding</keyword>
<dbReference type="InterPro" id="IPR000504">
    <property type="entry name" value="RRM_dom"/>
</dbReference>
<name>A0ABR3R183_9PLEO</name>
<gene>
    <name evidence="4" type="ORF">SLS59_007188</name>
</gene>
<dbReference type="InterPro" id="IPR012677">
    <property type="entry name" value="Nucleotide-bd_a/b_plait_sf"/>
</dbReference>
<evidence type="ECO:0000313" key="4">
    <source>
        <dbReference type="EMBL" id="KAL1598178.1"/>
    </source>
</evidence>
<feature type="compositionally biased region" description="Basic and acidic residues" evidence="2">
    <location>
        <begin position="109"/>
        <end position="123"/>
    </location>
</feature>
<feature type="domain" description="RRM" evidence="3">
    <location>
        <begin position="170"/>
        <end position="249"/>
    </location>
</feature>
<protein>
    <recommendedName>
        <fullName evidence="3">RRM domain-containing protein</fullName>
    </recommendedName>
</protein>
<proteinExistence type="predicted"/>
<dbReference type="PROSITE" id="PS50102">
    <property type="entry name" value="RRM"/>
    <property type="match status" value="1"/>
</dbReference>